<dbReference type="EMBL" id="UYJE01001013">
    <property type="protein sequence ID" value="VDH98370.1"/>
    <property type="molecule type" value="Genomic_DNA"/>
</dbReference>
<dbReference type="PANTHER" id="PTHR37445:SF3">
    <property type="entry name" value="ZINC FINGER PHD-TYPE DOMAIN-CONTAINING PROTEIN"/>
    <property type="match status" value="1"/>
</dbReference>
<sequence length="158" mass="18289">MKETETSGQSELNEIKEALNKKVSDIRESSIREKNIIIHGIDEVTDKEFDNSSIVNVTRLGKKKESDDDLGDIKPKPLKMIWADNESKRTFMKQLSYLKGIYEESPFYGFSVTHDMTKEERDENRKKILEAQAQTKSDKYLVRGSSWARRTARVPKES</sequence>
<comment type="caution">
    <text evidence="1">The sequence shown here is derived from an EMBL/GenBank/DDBJ whole genome shotgun (WGS) entry which is preliminary data.</text>
</comment>
<organism evidence="1 2">
    <name type="scientific">Mytilus galloprovincialis</name>
    <name type="common">Mediterranean mussel</name>
    <dbReference type="NCBI Taxonomy" id="29158"/>
    <lineage>
        <taxon>Eukaryota</taxon>
        <taxon>Metazoa</taxon>
        <taxon>Spiralia</taxon>
        <taxon>Lophotrochozoa</taxon>
        <taxon>Mollusca</taxon>
        <taxon>Bivalvia</taxon>
        <taxon>Autobranchia</taxon>
        <taxon>Pteriomorphia</taxon>
        <taxon>Mytilida</taxon>
        <taxon>Mytiloidea</taxon>
        <taxon>Mytilidae</taxon>
        <taxon>Mytilinae</taxon>
        <taxon>Mytilus</taxon>
    </lineage>
</organism>
<dbReference type="Proteomes" id="UP000596742">
    <property type="component" value="Unassembled WGS sequence"/>
</dbReference>
<protein>
    <submittedName>
        <fullName evidence="1">Uncharacterized protein</fullName>
    </submittedName>
</protein>
<accession>A0A8B6C043</accession>
<keyword evidence="2" id="KW-1185">Reference proteome</keyword>
<evidence type="ECO:0000313" key="1">
    <source>
        <dbReference type="EMBL" id="VDH98370.1"/>
    </source>
</evidence>
<dbReference type="AlphaFoldDB" id="A0A8B6C043"/>
<name>A0A8B6C043_MYTGA</name>
<proteinExistence type="predicted"/>
<dbReference type="PANTHER" id="PTHR37445">
    <property type="entry name" value="PROTEIN CBG24663"/>
    <property type="match status" value="1"/>
</dbReference>
<gene>
    <name evidence="1" type="ORF">MGAL_10B008055</name>
</gene>
<evidence type="ECO:0000313" key="2">
    <source>
        <dbReference type="Proteomes" id="UP000596742"/>
    </source>
</evidence>
<dbReference type="OrthoDB" id="10438304at2759"/>
<reference evidence="1" key="1">
    <citation type="submission" date="2018-11" db="EMBL/GenBank/DDBJ databases">
        <authorList>
            <person name="Alioto T."/>
            <person name="Alioto T."/>
        </authorList>
    </citation>
    <scope>NUCLEOTIDE SEQUENCE</scope>
</reference>